<organism evidence="3 4">
    <name type="scientific">Dichotomopilus funicola</name>
    <dbReference type="NCBI Taxonomy" id="1934379"/>
    <lineage>
        <taxon>Eukaryota</taxon>
        <taxon>Fungi</taxon>
        <taxon>Dikarya</taxon>
        <taxon>Ascomycota</taxon>
        <taxon>Pezizomycotina</taxon>
        <taxon>Sordariomycetes</taxon>
        <taxon>Sordariomycetidae</taxon>
        <taxon>Sordariales</taxon>
        <taxon>Chaetomiaceae</taxon>
        <taxon>Dichotomopilus</taxon>
    </lineage>
</organism>
<accession>A0AAN6UW10</accession>
<reference evidence="3" key="2">
    <citation type="submission" date="2023-05" db="EMBL/GenBank/DDBJ databases">
        <authorList>
            <consortium name="Lawrence Berkeley National Laboratory"/>
            <person name="Steindorff A."/>
            <person name="Hensen N."/>
            <person name="Bonometti L."/>
            <person name="Westerberg I."/>
            <person name="Brannstrom I.O."/>
            <person name="Guillou S."/>
            <person name="Cros-Aarteil S."/>
            <person name="Calhoun S."/>
            <person name="Haridas S."/>
            <person name="Kuo A."/>
            <person name="Mondo S."/>
            <person name="Pangilinan J."/>
            <person name="Riley R."/>
            <person name="Labutti K."/>
            <person name="Andreopoulos B."/>
            <person name="Lipzen A."/>
            <person name="Chen C."/>
            <person name="Yanf M."/>
            <person name="Daum C."/>
            <person name="Ng V."/>
            <person name="Clum A."/>
            <person name="Ohm R."/>
            <person name="Martin F."/>
            <person name="Silar P."/>
            <person name="Natvig D."/>
            <person name="Lalanne C."/>
            <person name="Gautier V."/>
            <person name="Ament-Velasquez S.L."/>
            <person name="Kruys A."/>
            <person name="Hutchinson M.I."/>
            <person name="Powell A.J."/>
            <person name="Barry K."/>
            <person name="Miller A.N."/>
            <person name="Grigoriev I.V."/>
            <person name="Debuchy R."/>
            <person name="Gladieux P."/>
            <person name="Thoren M.H."/>
            <person name="Johannesson H."/>
        </authorList>
    </citation>
    <scope>NUCLEOTIDE SEQUENCE</scope>
    <source>
        <strain evidence="3">CBS 141.50</strain>
    </source>
</reference>
<dbReference type="EMBL" id="MU853644">
    <property type="protein sequence ID" value="KAK4139969.1"/>
    <property type="molecule type" value="Genomic_DNA"/>
</dbReference>
<feature type="transmembrane region" description="Helical" evidence="2">
    <location>
        <begin position="132"/>
        <end position="158"/>
    </location>
</feature>
<keyword evidence="2" id="KW-0812">Transmembrane</keyword>
<dbReference type="Proteomes" id="UP001302676">
    <property type="component" value="Unassembled WGS sequence"/>
</dbReference>
<keyword evidence="2" id="KW-0472">Membrane</keyword>
<feature type="region of interest" description="Disordered" evidence="1">
    <location>
        <begin position="512"/>
        <end position="539"/>
    </location>
</feature>
<sequence>MSDGVNFMQFPPWDQMNFSSDCKVWGSWLGVVLTPNPSSPGDSIGPAFTTSIELFTAALPLNATIPNNTTLREYHSQILDWYIFNSYAQPASVTYGPWNLTSEFFTNALLYPVLNCTTEYCQAMAMQGNPDLIGIGVFISYIIEAALSTTFLAAFTAWHIRQSLRSRMGEGPSSTHPGAKSDAHAIHVGSKRVSLAQRTIDSFRGSLNSFLSSTMLISTAMLCASLYLCVSGMGNQAVLPDTSDLPYHTSAIYDMLLSFRASFFSVLPVLLLYSLTTPGMGSQGGLTKDGLQVWMRRIVLIVIWILSIVLTFLSPRGNPDYNDRQNDTAYDPCNVRGGPVYWQSAEEFKAIILVAPAVWMFITAFLATGFGIPVVANSRWIRGSRPLWRFGVAWAICGTMWAILFCFFALRSKILHNAGSSDSENAWSFGQVLALVTWVPTVTEFCYIFIWESHETHLPPGVNGQGQHLAIPASHWYSVVELDPYLIAHESASEGLYQEAGHMTATTLRPINPEEQSTPHVYHDSGGGLPRTPWQQWRE</sequence>
<comment type="caution">
    <text evidence="3">The sequence shown here is derived from an EMBL/GenBank/DDBJ whole genome shotgun (WGS) entry which is preliminary data.</text>
</comment>
<feature type="transmembrane region" description="Helical" evidence="2">
    <location>
        <begin position="294"/>
        <end position="313"/>
    </location>
</feature>
<evidence type="ECO:0000256" key="1">
    <source>
        <dbReference type="SAM" id="MobiDB-lite"/>
    </source>
</evidence>
<evidence type="ECO:0000313" key="4">
    <source>
        <dbReference type="Proteomes" id="UP001302676"/>
    </source>
</evidence>
<feature type="transmembrane region" description="Helical" evidence="2">
    <location>
        <begin position="430"/>
        <end position="450"/>
    </location>
</feature>
<protein>
    <submittedName>
        <fullName evidence="3">Uncharacterized protein</fullName>
    </submittedName>
</protein>
<keyword evidence="4" id="KW-1185">Reference proteome</keyword>
<dbReference type="GeneID" id="87818742"/>
<dbReference type="AlphaFoldDB" id="A0AAN6UW10"/>
<feature type="transmembrane region" description="Helical" evidence="2">
    <location>
        <begin position="387"/>
        <end position="410"/>
    </location>
</feature>
<evidence type="ECO:0000313" key="3">
    <source>
        <dbReference type="EMBL" id="KAK4139969.1"/>
    </source>
</evidence>
<proteinExistence type="predicted"/>
<gene>
    <name evidence="3" type="ORF">C8A04DRAFT_32540</name>
</gene>
<name>A0AAN6UW10_9PEZI</name>
<dbReference type="RefSeq" id="XP_062633340.1">
    <property type="nucleotide sequence ID" value="XM_062782129.1"/>
</dbReference>
<feature type="transmembrane region" description="Helical" evidence="2">
    <location>
        <begin position="350"/>
        <end position="375"/>
    </location>
</feature>
<reference evidence="3" key="1">
    <citation type="journal article" date="2023" name="Mol. Phylogenet. Evol.">
        <title>Genome-scale phylogeny and comparative genomics of the fungal order Sordariales.</title>
        <authorList>
            <person name="Hensen N."/>
            <person name="Bonometti L."/>
            <person name="Westerberg I."/>
            <person name="Brannstrom I.O."/>
            <person name="Guillou S."/>
            <person name="Cros-Aarteil S."/>
            <person name="Calhoun S."/>
            <person name="Haridas S."/>
            <person name="Kuo A."/>
            <person name="Mondo S."/>
            <person name="Pangilinan J."/>
            <person name="Riley R."/>
            <person name="LaButti K."/>
            <person name="Andreopoulos B."/>
            <person name="Lipzen A."/>
            <person name="Chen C."/>
            <person name="Yan M."/>
            <person name="Daum C."/>
            <person name="Ng V."/>
            <person name="Clum A."/>
            <person name="Steindorff A."/>
            <person name="Ohm R.A."/>
            <person name="Martin F."/>
            <person name="Silar P."/>
            <person name="Natvig D.O."/>
            <person name="Lalanne C."/>
            <person name="Gautier V."/>
            <person name="Ament-Velasquez S.L."/>
            <person name="Kruys A."/>
            <person name="Hutchinson M.I."/>
            <person name="Powell A.J."/>
            <person name="Barry K."/>
            <person name="Miller A.N."/>
            <person name="Grigoriev I.V."/>
            <person name="Debuchy R."/>
            <person name="Gladieux P."/>
            <person name="Hiltunen Thoren M."/>
            <person name="Johannesson H."/>
        </authorList>
    </citation>
    <scope>NUCLEOTIDE SEQUENCE</scope>
    <source>
        <strain evidence="3">CBS 141.50</strain>
    </source>
</reference>
<feature type="transmembrane region" description="Helical" evidence="2">
    <location>
        <begin position="250"/>
        <end position="273"/>
    </location>
</feature>
<keyword evidence="2" id="KW-1133">Transmembrane helix</keyword>
<evidence type="ECO:0000256" key="2">
    <source>
        <dbReference type="SAM" id="Phobius"/>
    </source>
</evidence>